<reference evidence="6 7" key="1">
    <citation type="submission" date="2023-02" db="EMBL/GenBank/DDBJ databases">
        <title>Genome sequence of Mucilaginibacter jinjuensis strain KACC 16571.</title>
        <authorList>
            <person name="Kim S."/>
            <person name="Heo J."/>
            <person name="Kwon S.-W."/>
        </authorList>
    </citation>
    <scope>NUCLEOTIDE SEQUENCE [LARGE SCALE GENOMIC DNA]</scope>
    <source>
        <strain evidence="6 7">KACC 16571</strain>
    </source>
</reference>
<keyword evidence="3" id="KW-0862">Zinc</keyword>
<dbReference type="InterPro" id="IPR038536">
    <property type="entry name" value="Alkyl/aryl-sulf_dimr_sf"/>
</dbReference>
<evidence type="ECO:0000256" key="1">
    <source>
        <dbReference type="ARBA" id="ARBA00022723"/>
    </source>
</evidence>
<evidence type="ECO:0000256" key="2">
    <source>
        <dbReference type="ARBA" id="ARBA00022801"/>
    </source>
</evidence>
<dbReference type="Gene3D" id="3.60.15.30">
    <property type="entry name" value="Metallo-beta-lactamase domain"/>
    <property type="match status" value="1"/>
</dbReference>
<dbReference type="SUPFAM" id="SSF56281">
    <property type="entry name" value="Metallo-hydrolase/oxidoreductase"/>
    <property type="match status" value="1"/>
</dbReference>
<dbReference type="InterPro" id="IPR036527">
    <property type="entry name" value="SCP2_sterol-bd_dom_sf"/>
</dbReference>
<evidence type="ECO:0000259" key="5">
    <source>
        <dbReference type="SMART" id="SM00849"/>
    </source>
</evidence>
<dbReference type="SUPFAM" id="SSF55718">
    <property type="entry name" value="SCP-like"/>
    <property type="match status" value="1"/>
</dbReference>
<proteinExistence type="inferred from homology"/>
<keyword evidence="1" id="KW-0479">Metal-binding</keyword>
<dbReference type="SMART" id="SM00849">
    <property type="entry name" value="Lactamase_B"/>
    <property type="match status" value="1"/>
</dbReference>
<protein>
    <submittedName>
        <fullName evidence="6">Alkyl sulfatase dimerization domain-containing protein</fullName>
    </submittedName>
</protein>
<name>A0ABY7TEJ6_9SPHI</name>
<dbReference type="Gene3D" id="1.25.40.880">
    <property type="entry name" value="Alkyl sulfatase, dimerisation domain"/>
    <property type="match status" value="1"/>
</dbReference>
<feature type="domain" description="Metallo-beta-lactamase" evidence="5">
    <location>
        <begin position="129"/>
        <end position="352"/>
    </location>
</feature>
<sequence length="661" mass="73633">MKSTTKMLICFIAIAGFEGGQEIKAQTAPVNNVPTKFTVQANEALLSYLPFSDSTDFKNAMKGFIATIPGGEIKDDKGNVNYSMKSFDFLKAPAPNTVNPSLWRQSRLNAINGLFKVADNIYQIRGFDLANMTLIKGKTGWIVIDPLTVKETVIAGMKLVKQHLGNFPVKAVILTHSHGDHFGGMRGVVNEQDIKSGKIRVYAPVGFFEHSISENVMGGNTMSRRASYMYGNLIPKGATGSLGSGLGTTTAKGNTGILDASDIISKEGGESRIIDGVKVDFFYTPEAEAPAEMMFYFPEMKAFCQSEEIAHTLHNLYTLRGAQVRNGQKWSLYIDRAIQRYGKDVQVSFGSHHWPTWGNSAINKFWANQRDLYRFIHDQTLRLANEGYTPNEIAEMIKLPESLDKEFYDRGYYGSVSHDVKGQYQLYFGWFDGNPSNLNPLPPTEAGAKYVEMMGGADEVLTKAKKYYEKGEYRWVAEVLKHLVYSDPKNQAARNLLADAYQQLGYIAESGPWRNFYLTGANELRNGLKTTNNMGSANPDVLNAMSSELLFNYIAMRYKGTEENTSKSNFNINLTDRNEKIGLIVGNGVVNPRIGSLITKDVTATITMSRKDLIILTSGEDVKVDDYIKNGKIKIAGDADAFKKFLANIDNFNFWFNIIEP</sequence>
<dbReference type="CDD" id="cd07710">
    <property type="entry name" value="arylsulfatase_Sdsa1-like_MBL-fold"/>
    <property type="match status" value="1"/>
</dbReference>
<evidence type="ECO:0000313" key="6">
    <source>
        <dbReference type="EMBL" id="WCT14945.1"/>
    </source>
</evidence>
<dbReference type="Gene3D" id="3.30.1050.10">
    <property type="entry name" value="SCP2 sterol-binding domain"/>
    <property type="match status" value="1"/>
</dbReference>
<dbReference type="InterPro" id="IPR052195">
    <property type="entry name" value="Bact_Alkyl/Aryl-Sulfatase"/>
</dbReference>
<comment type="similarity">
    <text evidence="4">Belongs to the metallo-beta-lactamase superfamily. Type III sulfatase family.</text>
</comment>
<dbReference type="InterPro" id="IPR029229">
    <property type="entry name" value="Alkyl_sulf_C"/>
</dbReference>
<dbReference type="InterPro" id="IPR001279">
    <property type="entry name" value="Metallo-B-lactamas"/>
</dbReference>
<organism evidence="6 7">
    <name type="scientific">Mucilaginibacter jinjuensis</name>
    <dbReference type="NCBI Taxonomy" id="1176721"/>
    <lineage>
        <taxon>Bacteria</taxon>
        <taxon>Pseudomonadati</taxon>
        <taxon>Bacteroidota</taxon>
        <taxon>Sphingobacteriia</taxon>
        <taxon>Sphingobacteriales</taxon>
        <taxon>Sphingobacteriaceae</taxon>
        <taxon>Mucilaginibacter</taxon>
    </lineage>
</organism>
<dbReference type="InterPro" id="IPR036866">
    <property type="entry name" value="RibonucZ/Hydroxyglut_hydro"/>
</dbReference>
<evidence type="ECO:0000256" key="4">
    <source>
        <dbReference type="ARBA" id="ARBA00033751"/>
    </source>
</evidence>
<keyword evidence="2" id="KW-0378">Hydrolase</keyword>
<evidence type="ECO:0000256" key="3">
    <source>
        <dbReference type="ARBA" id="ARBA00022833"/>
    </source>
</evidence>
<gene>
    <name evidence="6" type="ORF">PQO05_13465</name>
</gene>
<dbReference type="InterPro" id="IPR044097">
    <property type="entry name" value="Bds1/SdsA1_MBL-fold"/>
</dbReference>
<dbReference type="PANTHER" id="PTHR43223:SF1">
    <property type="entry name" value="ALKYL_ARYL-SULFATASE BDS1"/>
    <property type="match status" value="1"/>
</dbReference>
<dbReference type="RefSeq" id="WP_273633438.1">
    <property type="nucleotide sequence ID" value="NZ_CP117167.1"/>
</dbReference>
<accession>A0ABY7TEJ6</accession>
<dbReference type="PANTHER" id="PTHR43223">
    <property type="entry name" value="ALKYL/ARYL-SULFATASE"/>
    <property type="match status" value="1"/>
</dbReference>
<dbReference type="Proteomes" id="UP001216139">
    <property type="component" value="Chromosome"/>
</dbReference>
<evidence type="ECO:0000313" key="7">
    <source>
        <dbReference type="Proteomes" id="UP001216139"/>
    </source>
</evidence>
<dbReference type="EMBL" id="CP117167">
    <property type="protein sequence ID" value="WCT14945.1"/>
    <property type="molecule type" value="Genomic_DNA"/>
</dbReference>
<dbReference type="InterPro" id="IPR029228">
    <property type="entry name" value="Alkyl_sulf_dimr"/>
</dbReference>
<dbReference type="Pfam" id="PF14863">
    <property type="entry name" value="Alkyl_sulf_dimr"/>
    <property type="match status" value="1"/>
</dbReference>
<keyword evidence="7" id="KW-1185">Reference proteome</keyword>
<dbReference type="Pfam" id="PF14864">
    <property type="entry name" value="Alkyl_sulf_C"/>
    <property type="match status" value="1"/>
</dbReference>
<dbReference type="Pfam" id="PF00753">
    <property type="entry name" value="Lactamase_B"/>
    <property type="match status" value="1"/>
</dbReference>